<keyword evidence="3" id="KW-1185">Reference proteome</keyword>
<accession>A0A7G1KWY1</accession>
<evidence type="ECO:0000313" key="2">
    <source>
        <dbReference type="EMBL" id="BCK57584.1"/>
    </source>
</evidence>
<evidence type="ECO:0000313" key="3">
    <source>
        <dbReference type="Proteomes" id="UP000516173"/>
    </source>
</evidence>
<dbReference type="Proteomes" id="UP000516173">
    <property type="component" value="Chromosome"/>
</dbReference>
<proteinExistence type="predicted"/>
<evidence type="ECO:0000256" key="1">
    <source>
        <dbReference type="SAM" id="MobiDB-lite"/>
    </source>
</evidence>
<gene>
    <name evidence="2" type="ORF">NWFMUON74_53560</name>
</gene>
<sequence>MSLAPPLQALSTAISTTNATTGVTLIRTHGLRDIGCEPFLCPPVPVTTPTVKLRLCRYSLPHKGFRQWRGRPEGPPRRKRSERCVGKSRGADPRERHRAQRQ</sequence>
<protein>
    <submittedName>
        <fullName evidence="2">Uncharacterized protein</fullName>
    </submittedName>
</protein>
<organism evidence="2 3">
    <name type="scientific">Nocardia wallacei</name>
    <dbReference type="NCBI Taxonomy" id="480035"/>
    <lineage>
        <taxon>Bacteria</taxon>
        <taxon>Bacillati</taxon>
        <taxon>Actinomycetota</taxon>
        <taxon>Actinomycetes</taxon>
        <taxon>Mycobacteriales</taxon>
        <taxon>Nocardiaceae</taxon>
        <taxon>Nocardia</taxon>
    </lineage>
</organism>
<reference evidence="2 3" key="1">
    <citation type="submission" date="2020-08" db="EMBL/GenBank/DDBJ databases">
        <title>Genome Sequencing of Nocardia wallacei strain FMUON74 and assembly.</title>
        <authorList>
            <person name="Toyokawa M."/>
            <person name="Uesaka K."/>
        </authorList>
    </citation>
    <scope>NUCLEOTIDE SEQUENCE [LARGE SCALE GENOMIC DNA]</scope>
    <source>
        <strain evidence="2 3">FMUON74</strain>
    </source>
</reference>
<feature type="region of interest" description="Disordered" evidence="1">
    <location>
        <begin position="66"/>
        <end position="102"/>
    </location>
</feature>
<dbReference type="KEGG" id="nwl:NWFMUON74_53560"/>
<feature type="compositionally biased region" description="Basic and acidic residues" evidence="1">
    <location>
        <begin position="70"/>
        <end position="95"/>
    </location>
</feature>
<dbReference type="AlphaFoldDB" id="A0A7G1KWY1"/>
<name>A0A7G1KWY1_9NOCA</name>
<dbReference type="EMBL" id="AP023396">
    <property type="protein sequence ID" value="BCK57584.1"/>
    <property type="molecule type" value="Genomic_DNA"/>
</dbReference>